<protein>
    <recommendedName>
        <fullName evidence="4">Set2 Rpb1 interacting domain-containing protein</fullName>
    </recommendedName>
</protein>
<evidence type="ECO:0000256" key="1">
    <source>
        <dbReference type="ARBA" id="ARBA00004123"/>
    </source>
</evidence>
<dbReference type="Pfam" id="PF08236">
    <property type="entry name" value="SRI"/>
    <property type="match status" value="1"/>
</dbReference>
<dbReference type="InterPro" id="IPR013257">
    <property type="entry name" value="SRI"/>
</dbReference>
<evidence type="ECO:0000256" key="2">
    <source>
        <dbReference type="ARBA" id="ARBA00023242"/>
    </source>
</evidence>
<dbReference type="EMBL" id="JX010551">
    <property type="protein sequence ID" value="AFJ24794.1"/>
    <property type="molecule type" value="mRNA"/>
</dbReference>
<reference evidence="5" key="1">
    <citation type="journal article" date="2012" name="Genes Dev.">
        <title>A molecular wound response program associated with regeneration initiation in planarians.</title>
        <authorList>
            <person name="Wenemoser D."/>
            <person name="Lapan S.W."/>
            <person name="Wilkinson A.W."/>
            <person name="Bell G.W."/>
            <person name="Reddien P.W."/>
        </authorList>
    </citation>
    <scope>NUCLEOTIDE SEQUENCE</scope>
</reference>
<feature type="non-terminal residue" evidence="5">
    <location>
        <position position="1"/>
    </location>
</feature>
<dbReference type="GO" id="GO:0005694">
    <property type="term" value="C:chromosome"/>
    <property type="evidence" value="ECO:0007669"/>
    <property type="project" value="InterPro"/>
</dbReference>
<comment type="subcellular location">
    <subcellularLocation>
        <location evidence="1">Nucleus</location>
    </subcellularLocation>
</comment>
<evidence type="ECO:0000259" key="4">
    <source>
        <dbReference type="Pfam" id="PF08236"/>
    </source>
</evidence>
<proteinExistence type="evidence at transcript level"/>
<feature type="domain" description="Set2 Rpb1 interacting" evidence="4">
    <location>
        <begin position="139"/>
        <end position="199"/>
    </location>
</feature>
<dbReference type="GO" id="GO:0006355">
    <property type="term" value="P:regulation of DNA-templated transcription"/>
    <property type="evidence" value="ECO:0007669"/>
    <property type="project" value="InterPro"/>
</dbReference>
<feature type="region of interest" description="Disordered" evidence="3">
    <location>
        <begin position="23"/>
        <end position="105"/>
    </location>
</feature>
<evidence type="ECO:0000256" key="3">
    <source>
        <dbReference type="SAM" id="MobiDB-lite"/>
    </source>
</evidence>
<accession>I1ZIE0</accession>
<name>I1ZIE0_SCHMD</name>
<feature type="compositionally biased region" description="Low complexity" evidence="3">
    <location>
        <begin position="43"/>
        <end position="75"/>
    </location>
</feature>
<dbReference type="AlphaFoldDB" id="I1ZIE0"/>
<sequence length="203" mass="22676">ATNFRHISLSTVVRLSDGTLIHKSRTEPNVSSENKDPQHTKNVPSTSSSQPQSSSSVSTTVHHQHSHQLQQQQQPIIHPKPTTARPKPPVQIVHPMTESTPIPKPANQIPICSSASNVSNSGQSAVDTKSSSDKHIANITNTIKRFLNIYTEKGEITHDENKNLSERITQKIMKRNNQSKTPGDQSIKDFSKKYLKFYLSKRK</sequence>
<evidence type="ECO:0000313" key="5">
    <source>
        <dbReference type="EMBL" id="AFJ24794.1"/>
    </source>
</evidence>
<keyword evidence="2" id="KW-0539">Nucleus</keyword>
<organism evidence="5">
    <name type="scientific">Schmidtea mediterranea</name>
    <name type="common">Freshwater planarian flatworm</name>
    <dbReference type="NCBI Taxonomy" id="79327"/>
    <lineage>
        <taxon>Eukaryota</taxon>
        <taxon>Metazoa</taxon>
        <taxon>Spiralia</taxon>
        <taxon>Lophotrochozoa</taxon>
        <taxon>Platyhelminthes</taxon>
        <taxon>Rhabditophora</taxon>
        <taxon>Seriata</taxon>
        <taxon>Tricladida</taxon>
        <taxon>Continenticola</taxon>
        <taxon>Geoplanoidea</taxon>
        <taxon>Dugesiidae</taxon>
        <taxon>Schmidtea</taxon>
    </lineage>
</organism>